<sequence>MWRSRRPSSARTNPASPTACWIRLRARCARRRSVAEAASVVTVETPTLVITAELSGPEDGSPIILLHGWPDGPRCWDAVRPALHAAGYRTIVPCLRGFGATTFRPGATVSGDLEALGQDVLDLMDGLGLATAVLVGHDWGARAAYVASHAAPERVTACVAISVGWGTNTADQPMPLGQVQNYWYHWFFATPYGAKRLKDDPRGFAHYIWTIWMPDFPFDAATYEATAPVFDNPDWPDVTIHSYSVRWGNAAPNPQYDALRAAQRADMTIRVPTLMLHGEADPVTAAATSDGKGDLFAARYERHVLAGLNHFPPREAPDVVARHILDFLG</sequence>
<organism evidence="3 4">
    <name type="scientific">Acuticoccus sediminis</name>
    <dbReference type="NCBI Taxonomy" id="2184697"/>
    <lineage>
        <taxon>Bacteria</taxon>
        <taxon>Pseudomonadati</taxon>
        <taxon>Pseudomonadota</taxon>
        <taxon>Alphaproteobacteria</taxon>
        <taxon>Hyphomicrobiales</taxon>
        <taxon>Amorphaceae</taxon>
        <taxon>Acuticoccus</taxon>
    </lineage>
</organism>
<dbReference type="InterPro" id="IPR029058">
    <property type="entry name" value="AB_hydrolase_fold"/>
</dbReference>
<keyword evidence="4" id="KW-1185">Reference proteome</keyword>
<dbReference type="PANTHER" id="PTHR43329">
    <property type="entry name" value="EPOXIDE HYDROLASE"/>
    <property type="match status" value="1"/>
</dbReference>
<evidence type="ECO:0000313" key="3">
    <source>
        <dbReference type="EMBL" id="RAH98747.1"/>
    </source>
</evidence>
<dbReference type="PRINTS" id="PR00412">
    <property type="entry name" value="EPOXHYDRLASE"/>
</dbReference>
<evidence type="ECO:0000313" key="4">
    <source>
        <dbReference type="Proteomes" id="UP000249590"/>
    </source>
</evidence>
<evidence type="ECO:0000259" key="2">
    <source>
        <dbReference type="Pfam" id="PF00561"/>
    </source>
</evidence>
<dbReference type="GO" id="GO:0016787">
    <property type="term" value="F:hydrolase activity"/>
    <property type="evidence" value="ECO:0007669"/>
    <property type="project" value="UniProtKB-KW"/>
</dbReference>
<dbReference type="Proteomes" id="UP000249590">
    <property type="component" value="Unassembled WGS sequence"/>
</dbReference>
<dbReference type="Gene3D" id="3.40.50.1820">
    <property type="entry name" value="alpha/beta hydrolase"/>
    <property type="match status" value="1"/>
</dbReference>
<name>A0A8B2NJS2_9HYPH</name>
<dbReference type="Pfam" id="PF00561">
    <property type="entry name" value="Abhydrolase_1"/>
    <property type="match status" value="1"/>
</dbReference>
<feature type="domain" description="AB hydrolase-1" evidence="2">
    <location>
        <begin position="62"/>
        <end position="290"/>
    </location>
</feature>
<accession>A0A8B2NJS2</accession>
<dbReference type="EMBL" id="QHHQ01000006">
    <property type="protein sequence ID" value="RAH98747.1"/>
    <property type="molecule type" value="Genomic_DNA"/>
</dbReference>
<keyword evidence="1 3" id="KW-0378">Hydrolase</keyword>
<dbReference type="AlphaFoldDB" id="A0A8B2NJS2"/>
<protein>
    <submittedName>
        <fullName evidence="3">Alpha/beta hydrolase</fullName>
    </submittedName>
</protein>
<comment type="caution">
    <text evidence="3">The sequence shown here is derived from an EMBL/GenBank/DDBJ whole genome shotgun (WGS) entry which is preliminary data.</text>
</comment>
<gene>
    <name evidence="3" type="ORF">DLJ53_24200</name>
</gene>
<proteinExistence type="predicted"/>
<reference evidence="3 4" key="1">
    <citation type="submission" date="2018-05" db="EMBL/GenBank/DDBJ databases">
        <title>Acuticoccus sediminis sp. nov., isolated from deep-sea sediment of Indian Ocean.</title>
        <authorList>
            <person name="Liu X."/>
            <person name="Lai Q."/>
            <person name="Du Y."/>
            <person name="Sun F."/>
            <person name="Zhang X."/>
            <person name="Wang S."/>
            <person name="Shao Z."/>
        </authorList>
    </citation>
    <scope>NUCLEOTIDE SEQUENCE [LARGE SCALE GENOMIC DNA]</scope>
    <source>
        <strain evidence="3 4">PTG4-2</strain>
    </source>
</reference>
<dbReference type="SUPFAM" id="SSF53474">
    <property type="entry name" value="alpha/beta-Hydrolases"/>
    <property type="match status" value="1"/>
</dbReference>
<dbReference type="InterPro" id="IPR000073">
    <property type="entry name" value="AB_hydrolase_1"/>
</dbReference>
<dbReference type="InterPro" id="IPR000639">
    <property type="entry name" value="Epox_hydrolase-like"/>
</dbReference>
<evidence type="ECO:0000256" key="1">
    <source>
        <dbReference type="ARBA" id="ARBA00022801"/>
    </source>
</evidence>
<dbReference type="OrthoDB" id="9804723at2"/>